<dbReference type="EMBL" id="VSSQ01018945">
    <property type="protein sequence ID" value="MPM62587.1"/>
    <property type="molecule type" value="Genomic_DNA"/>
</dbReference>
<sequence length="83" mass="8941">MGTPRSISPKHRRGRVLESVGKLCTLVIGLPLLFAALQMNAPSGQPVWVAGLVTLVSGVVVSVLFSRRRRQAAVDADLQLKHI</sequence>
<reference evidence="2" key="1">
    <citation type="submission" date="2019-08" db="EMBL/GenBank/DDBJ databases">
        <authorList>
            <person name="Kucharzyk K."/>
            <person name="Murdoch R.W."/>
            <person name="Higgins S."/>
            <person name="Loffler F."/>
        </authorList>
    </citation>
    <scope>NUCLEOTIDE SEQUENCE</scope>
</reference>
<proteinExistence type="predicted"/>
<keyword evidence="1" id="KW-0472">Membrane</keyword>
<keyword evidence="1" id="KW-1133">Transmembrane helix</keyword>
<evidence type="ECO:0000256" key="1">
    <source>
        <dbReference type="SAM" id="Phobius"/>
    </source>
</evidence>
<comment type="caution">
    <text evidence="2">The sequence shown here is derived from an EMBL/GenBank/DDBJ whole genome shotgun (WGS) entry which is preliminary data.</text>
</comment>
<keyword evidence="1" id="KW-0812">Transmembrane</keyword>
<organism evidence="2">
    <name type="scientific">bioreactor metagenome</name>
    <dbReference type="NCBI Taxonomy" id="1076179"/>
    <lineage>
        <taxon>unclassified sequences</taxon>
        <taxon>metagenomes</taxon>
        <taxon>ecological metagenomes</taxon>
    </lineage>
</organism>
<name>A0A645BB19_9ZZZZ</name>
<feature type="transmembrane region" description="Helical" evidence="1">
    <location>
        <begin position="47"/>
        <end position="65"/>
    </location>
</feature>
<accession>A0A645BB19</accession>
<feature type="transmembrane region" description="Helical" evidence="1">
    <location>
        <begin position="20"/>
        <end position="41"/>
    </location>
</feature>
<evidence type="ECO:0000313" key="2">
    <source>
        <dbReference type="EMBL" id="MPM62587.1"/>
    </source>
</evidence>
<protein>
    <submittedName>
        <fullName evidence="2">Uncharacterized protein</fullName>
    </submittedName>
</protein>
<gene>
    <name evidence="2" type="ORF">SDC9_109462</name>
</gene>
<dbReference type="AlphaFoldDB" id="A0A645BB19"/>